<organism evidence="5 6">
    <name type="scientific">Paraclostridium sordellii</name>
    <name type="common">Clostridium sordellii</name>
    <dbReference type="NCBI Taxonomy" id="1505"/>
    <lineage>
        <taxon>Bacteria</taxon>
        <taxon>Bacillati</taxon>
        <taxon>Bacillota</taxon>
        <taxon>Clostridia</taxon>
        <taxon>Peptostreptococcales</taxon>
        <taxon>Peptostreptococcaceae</taxon>
        <taxon>Paraclostridium</taxon>
    </lineage>
</organism>
<dbReference type="EC" id="3.6.3.-" evidence="5"/>
<dbReference type="PROSITE" id="PS50893">
    <property type="entry name" value="ABC_TRANSPORTER_2"/>
    <property type="match status" value="1"/>
</dbReference>
<keyword evidence="3 5" id="KW-0067">ATP-binding</keyword>
<protein>
    <submittedName>
        <fullName evidence="5">ABC transporter ATP-binding protein</fullName>
        <ecNumber evidence="5">3.6.3.-</ecNumber>
    </submittedName>
</protein>
<dbReference type="AlphaFoldDB" id="A0A0C7PW54"/>
<evidence type="ECO:0000256" key="3">
    <source>
        <dbReference type="ARBA" id="ARBA00022840"/>
    </source>
</evidence>
<keyword evidence="1" id="KW-0813">Transport</keyword>
<dbReference type="InterPro" id="IPR051782">
    <property type="entry name" value="ABC_Transporter_VariousFunc"/>
</dbReference>
<keyword evidence="5" id="KW-0378">Hydrolase</keyword>
<dbReference type="Proteomes" id="UP000049127">
    <property type="component" value="Unassembled WGS sequence"/>
</dbReference>
<dbReference type="InterPro" id="IPR003439">
    <property type="entry name" value="ABC_transporter-like_ATP-bd"/>
</dbReference>
<dbReference type="GO" id="GO:0005524">
    <property type="term" value="F:ATP binding"/>
    <property type="evidence" value="ECO:0007669"/>
    <property type="project" value="UniProtKB-KW"/>
</dbReference>
<dbReference type="InterPro" id="IPR027417">
    <property type="entry name" value="P-loop_NTPase"/>
</dbReference>
<dbReference type="PANTHER" id="PTHR42939:SF1">
    <property type="entry name" value="ABC TRANSPORTER ATP-BINDING PROTEIN ALBC-RELATED"/>
    <property type="match status" value="1"/>
</dbReference>
<gene>
    <name evidence="5" type="primary">lptB</name>
    <name evidence="5" type="ORF">R28058_20961</name>
</gene>
<dbReference type="RefSeq" id="WP_055336140.1">
    <property type="nucleotide sequence ID" value="NZ_CDNF01000014.1"/>
</dbReference>
<dbReference type="CDD" id="cd03230">
    <property type="entry name" value="ABC_DR_subfamily_A"/>
    <property type="match status" value="1"/>
</dbReference>
<dbReference type="EMBL" id="CEKZ01000003">
    <property type="protein sequence ID" value="CEQ04363.1"/>
    <property type="molecule type" value="Genomic_DNA"/>
</dbReference>
<evidence type="ECO:0000313" key="5">
    <source>
        <dbReference type="EMBL" id="CEQ04363.1"/>
    </source>
</evidence>
<dbReference type="PANTHER" id="PTHR42939">
    <property type="entry name" value="ABC TRANSPORTER ATP-BINDING PROTEIN ALBC-RELATED"/>
    <property type="match status" value="1"/>
</dbReference>
<dbReference type="SUPFAM" id="SSF52540">
    <property type="entry name" value="P-loop containing nucleoside triphosphate hydrolases"/>
    <property type="match status" value="1"/>
</dbReference>
<evidence type="ECO:0000313" key="6">
    <source>
        <dbReference type="Proteomes" id="UP000049127"/>
    </source>
</evidence>
<proteinExistence type="predicted"/>
<evidence type="ECO:0000259" key="4">
    <source>
        <dbReference type="PROSITE" id="PS50893"/>
    </source>
</evidence>
<keyword evidence="2" id="KW-0547">Nucleotide-binding</keyword>
<dbReference type="Pfam" id="PF00005">
    <property type="entry name" value="ABC_tran"/>
    <property type="match status" value="1"/>
</dbReference>
<accession>A0A0C7PW54</accession>
<name>A0A0C7PW54_PARSO</name>
<feature type="domain" description="ABC transporter" evidence="4">
    <location>
        <begin position="2"/>
        <end position="224"/>
    </location>
</feature>
<dbReference type="OrthoDB" id="9804819at2"/>
<dbReference type="GO" id="GO:0016887">
    <property type="term" value="F:ATP hydrolysis activity"/>
    <property type="evidence" value="ECO:0007669"/>
    <property type="project" value="InterPro"/>
</dbReference>
<dbReference type="InterPro" id="IPR017871">
    <property type="entry name" value="ABC_transporter-like_CS"/>
</dbReference>
<dbReference type="PROSITE" id="PS00211">
    <property type="entry name" value="ABC_TRANSPORTER_1"/>
    <property type="match status" value="1"/>
</dbReference>
<evidence type="ECO:0000256" key="2">
    <source>
        <dbReference type="ARBA" id="ARBA00022741"/>
    </source>
</evidence>
<dbReference type="SMART" id="SM00382">
    <property type="entry name" value="AAA"/>
    <property type="match status" value="1"/>
</dbReference>
<dbReference type="Gene3D" id="3.40.50.300">
    <property type="entry name" value="P-loop containing nucleotide triphosphate hydrolases"/>
    <property type="match status" value="1"/>
</dbReference>
<reference evidence="6" key="1">
    <citation type="submission" date="2015-01" db="EMBL/GenBank/DDBJ databases">
        <authorList>
            <person name="Aslett M.A."/>
            <person name="De Silva N."/>
        </authorList>
    </citation>
    <scope>NUCLEOTIDE SEQUENCE [LARGE SCALE GENOMIC DNA]</scope>
    <source>
        <strain evidence="6">R28058</strain>
    </source>
</reference>
<evidence type="ECO:0000256" key="1">
    <source>
        <dbReference type="ARBA" id="ARBA00022448"/>
    </source>
</evidence>
<dbReference type="InterPro" id="IPR003593">
    <property type="entry name" value="AAA+_ATPase"/>
</dbReference>
<sequence length="230" mass="26489">MIEVKNATKKYKKVKALDDISFEIHEGKITCLLGINGVGKSTVLKAICGLIKLDSGEILIDGEKIDNKIYDKVAFVPDVDNYFNQFTIKEIFEFMKTFYKNWDDKKAYEMLNLFNLTDDRKILNLSKGNIARVKIILGFAQNAKYTILDEPFSGIDIFKREDFLKVMTKYITDEQSIIITTHEISEIEMIADDVILIDNGKLSLVFNAEKTREDEGKSILEKMREVYINE</sequence>